<evidence type="ECO:0000313" key="3">
    <source>
        <dbReference type="EMBL" id="KAF9498952.1"/>
    </source>
</evidence>
<evidence type="ECO:0000256" key="1">
    <source>
        <dbReference type="SAM" id="MobiDB-lite"/>
    </source>
</evidence>
<keyword evidence="4" id="KW-1185">Reference proteome</keyword>
<protein>
    <recommendedName>
        <fullName evidence="5">Secreted protein</fullName>
    </recommendedName>
</protein>
<gene>
    <name evidence="3" type="ORF">BDN71DRAFT_1503341</name>
</gene>
<keyword evidence="2" id="KW-0732">Signal</keyword>
<reference evidence="3" key="1">
    <citation type="submission" date="2020-11" db="EMBL/GenBank/DDBJ databases">
        <authorList>
            <consortium name="DOE Joint Genome Institute"/>
            <person name="Ahrendt S."/>
            <person name="Riley R."/>
            <person name="Andreopoulos W."/>
            <person name="Labutti K."/>
            <person name="Pangilinan J."/>
            <person name="Ruiz-Duenas F.J."/>
            <person name="Barrasa J.M."/>
            <person name="Sanchez-Garcia M."/>
            <person name="Camarero S."/>
            <person name="Miyauchi S."/>
            <person name="Serrano A."/>
            <person name="Linde D."/>
            <person name="Babiker R."/>
            <person name="Drula E."/>
            <person name="Ayuso-Fernandez I."/>
            <person name="Pacheco R."/>
            <person name="Padilla G."/>
            <person name="Ferreira P."/>
            <person name="Barriuso J."/>
            <person name="Kellner H."/>
            <person name="Castanera R."/>
            <person name="Alfaro M."/>
            <person name="Ramirez L."/>
            <person name="Pisabarro A.G."/>
            <person name="Kuo A."/>
            <person name="Tritt A."/>
            <person name="Lipzen A."/>
            <person name="He G."/>
            <person name="Yan M."/>
            <person name="Ng V."/>
            <person name="Cullen D."/>
            <person name="Martin F."/>
            <person name="Rosso M.-N."/>
            <person name="Henrissat B."/>
            <person name="Hibbett D."/>
            <person name="Martinez A.T."/>
            <person name="Grigoriev I.V."/>
        </authorList>
    </citation>
    <scope>NUCLEOTIDE SEQUENCE</scope>
    <source>
        <strain evidence="3">ATCC 90797</strain>
    </source>
</reference>
<dbReference type="Proteomes" id="UP000807025">
    <property type="component" value="Unassembled WGS sequence"/>
</dbReference>
<dbReference type="EMBL" id="MU154534">
    <property type="protein sequence ID" value="KAF9498952.1"/>
    <property type="molecule type" value="Genomic_DNA"/>
</dbReference>
<comment type="caution">
    <text evidence="3">The sequence shown here is derived from an EMBL/GenBank/DDBJ whole genome shotgun (WGS) entry which is preliminary data.</text>
</comment>
<evidence type="ECO:0000256" key="2">
    <source>
        <dbReference type="SAM" id="SignalP"/>
    </source>
</evidence>
<proteinExistence type="predicted"/>
<feature type="chain" id="PRO_5040354369" description="Secreted protein" evidence="2">
    <location>
        <begin position="20"/>
        <end position="97"/>
    </location>
</feature>
<name>A0A9P6DBT2_PLEER</name>
<feature type="region of interest" description="Disordered" evidence="1">
    <location>
        <begin position="59"/>
        <end position="97"/>
    </location>
</feature>
<evidence type="ECO:0000313" key="4">
    <source>
        <dbReference type="Proteomes" id="UP000807025"/>
    </source>
</evidence>
<accession>A0A9P6DBT2</accession>
<organism evidence="3 4">
    <name type="scientific">Pleurotus eryngii</name>
    <name type="common">Boletus of the steppes</name>
    <dbReference type="NCBI Taxonomy" id="5323"/>
    <lineage>
        <taxon>Eukaryota</taxon>
        <taxon>Fungi</taxon>
        <taxon>Dikarya</taxon>
        <taxon>Basidiomycota</taxon>
        <taxon>Agaricomycotina</taxon>
        <taxon>Agaricomycetes</taxon>
        <taxon>Agaricomycetidae</taxon>
        <taxon>Agaricales</taxon>
        <taxon>Pleurotineae</taxon>
        <taxon>Pleurotaceae</taxon>
        <taxon>Pleurotus</taxon>
    </lineage>
</organism>
<sequence>MRFLAFFVYYVFALAQANADTRAEALARDSDLAEFTPRVTSPGVGTGSALANCSVSASDAYTKPVPRSDEKATLPSDPGHSKQQQERGSFLALTAPF</sequence>
<evidence type="ECO:0008006" key="5">
    <source>
        <dbReference type="Google" id="ProtNLM"/>
    </source>
</evidence>
<feature type="signal peptide" evidence="2">
    <location>
        <begin position="1"/>
        <end position="19"/>
    </location>
</feature>
<dbReference type="AlphaFoldDB" id="A0A9P6DBT2"/>